<dbReference type="InParanoid" id="D6RQS7"/>
<dbReference type="InterPro" id="IPR036279">
    <property type="entry name" value="5-3_exonuclease_C_sf"/>
</dbReference>
<protein>
    <recommendedName>
        <fullName evidence="2">XPG-I domain-containing protein</fullName>
    </recommendedName>
</protein>
<feature type="compositionally biased region" description="Low complexity" evidence="1">
    <location>
        <begin position="493"/>
        <end position="507"/>
    </location>
</feature>
<dbReference type="AlphaFoldDB" id="D6RQS7"/>
<dbReference type="SUPFAM" id="SSF47807">
    <property type="entry name" value="5' to 3' exonuclease, C-terminal subdomain"/>
    <property type="match status" value="1"/>
</dbReference>
<feature type="domain" description="XPG-I" evidence="2">
    <location>
        <begin position="125"/>
        <end position="193"/>
    </location>
</feature>
<dbReference type="STRING" id="240176.D6RQS7"/>
<dbReference type="Proteomes" id="UP000001861">
    <property type="component" value="Unassembled WGS sequence"/>
</dbReference>
<gene>
    <name evidence="3" type="ORF">CC1G_15397</name>
</gene>
<dbReference type="GO" id="GO:0017108">
    <property type="term" value="F:5'-flap endonuclease activity"/>
    <property type="evidence" value="ECO:0007669"/>
    <property type="project" value="TreeGrafter"/>
</dbReference>
<evidence type="ECO:0000313" key="3">
    <source>
        <dbReference type="EMBL" id="EFI26625.1"/>
    </source>
</evidence>
<dbReference type="SUPFAM" id="SSF88723">
    <property type="entry name" value="PIN domain-like"/>
    <property type="match status" value="1"/>
</dbReference>
<dbReference type="SMART" id="SM00484">
    <property type="entry name" value="XPGI"/>
    <property type="match status" value="1"/>
</dbReference>
<reference evidence="3 4" key="1">
    <citation type="journal article" date="2010" name="Proc. Natl. Acad. Sci. U.S.A.">
        <title>Insights into evolution of multicellular fungi from the assembled chromosomes of the mushroom Coprinopsis cinerea (Coprinus cinereus).</title>
        <authorList>
            <person name="Stajich J.E."/>
            <person name="Wilke S.K."/>
            <person name="Ahren D."/>
            <person name="Au C.H."/>
            <person name="Birren B.W."/>
            <person name="Borodovsky M."/>
            <person name="Burns C."/>
            <person name="Canback B."/>
            <person name="Casselton L.A."/>
            <person name="Cheng C.K."/>
            <person name="Deng J."/>
            <person name="Dietrich F.S."/>
            <person name="Fargo D.C."/>
            <person name="Farman M.L."/>
            <person name="Gathman A.C."/>
            <person name="Goldberg J."/>
            <person name="Guigo R."/>
            <person name="Hoegger P.J."/>
            <person name="Hooker J.B."/>
            <person name="Huggins A."/>
            <person name="James T.Y."/>
            <person name="Kamada T."/>
            <person name="Kilaru S."/>
            <person name="Kodira C."/>
            <person name="Kues U."/>
            <person name="Kupfer D."/>
            <person name="Kwan H.S."/>
            <person name="Lomsadze A."/>
            <person name="Li W."/>
            <person name="Lilly W.W."/>
            <person name="Ma L.J."/>
            <person name="Mackey A.J."/>
            <person name="Manning G."/>
            <person name="Martin F."/>
            <person name="Muraguchi H."/>
            <person name="Natvig D.O."/>
            <person name="Palmerini H."/>
            <person name="Ramesh M.A."/>
            <person name="Rehmeyer C.J."/>
            <person name="Roe B.A."/>
            <person name="Shenoy N."/>
            <person name="Stanke M."/>
            <person name="Ter-Hovhannisyan V."/>
            <person name="Tunlid A."/>
            <person name="Velagapudi R."/>
            <person name="Vision T.J."/>
            <person name="Zeng Q."/>
            <person name="Zolan M.E."/>
            <person name="Pukkila P.J."/>
        </authorList>
    </citation>
    <scope>NUCLEOTIDE SEQUENCE [LARGE SCALE GENOMIC DNA]</scope>
    <source>
        <strain evidence="4">Okayama-7 / 130 / ATCC MYA-4618 / FGSC 9003</strain>
    </source>
</reference>
<organism evidence="3 4">
    <name type="scientific">Coprinopsis cinerea (strain Okayama-7 / 130 / ATCC MYA-4618 / FGSC 9003)</name>
    <name type="common">Inky cap fungus</name>
    <name type="synonym">Hormographiella aspergillata</name>
    <dbReference type="NCBI Taxonomy" id="240176"/>
    <lineage>
        <taxon>Eukaryota</taxon>
        <taxon>Fungi</taxon>
        <taxon>Dikarya</taxon>
        <taxon>Basidiomycota</taxon>
        <taxon>Agaricomycotina</taxon>
        <taxon>Agaricomycetes</taxon>
        <taxon>Agaricomycetidae</taxon>
        <taxon>Agaricales</taxon>
        <taxon>Agaricineae</taxon>
        <taxon>Psathyrellaceae</taxon>
        <taxon>Coprinopsis</taxon>
    </lineage>
</organism>
<dbReference type="GO" id="GO:0006281">
    <property type="term" value="P:DNA repair"/>
    <property type="evidence" value="ECO:0007669"/>
    <property type="project" value="UniProtKB-ARBA"/>
</dbReference>
<dbReference type="EMBL" id="AACS02000012">
    <property type="protein sequence ID" value="EFI26625.1"/>
    <property type="molecule type" value="Genomic_DNA"/>
</dbReference>
<dbReference type="OMA" id="QARIGID"/>
<dbReference type="PRINTS" id="PR00853">
    <property type="entry name" value="XPGRADSUPER"/>
</dbReference>
<evidence type="ECO:0000259" key="2">
    <source>
        <dbReference type="SMART" id="SM00484"/>
    </source>
</evidence>
<dbReference type="InterPro" id="IPR029060">
    <property type="entry name" value="PIN-like_dom_sf"/>
</dbReference>
<accession>D6RQS7</accession>
<dbReference type="CDD" id="cd09870">
    <property type="entry name" value="PIN_YEN1"/>
    <property type="match status" value="1"/>
</dbReference>
<dbReference type="Gene3D" id="1.10.150.20">
    <property type="entry name" value="5' to 3' exonuclease, C-terminal subdomain"/>
    <property type="match status" value="1"/>
</dbReference>
<proteinExistence type="predicted"/>
<dbReference type="InterPro" id="IPR006084">
    <property type="entry name" value="XPG/Rad2"/>
</dbReference>
<name>D6RQS7_COPC7</name>
<dbReference type="Gene3D" id="3.40.50.1010">
    <property type="entry name" value="5'-nuclease"/>
    <property type="match status" value="2"/>
</dbReference>
<sequence>MGIKGFWNLVSWVGEQRSFVEFLTVEGMRCKEQRGNDMVVGVDAESWMYATEMAITRSIQRGASLASLGKNPALFLLFKRLSLLAKSPAVFIFVFDGPHRPSVKRGTSVRPVDHWMVEDFERLISAFGFYSFKAPGEAEAELGWWSDQNWVDFIWTEDSDVFAFGGLNVLRTSRQESADELPTTVDVFTEGMLKEKSDGVFDRGAFILLAILLGGDYEQAGLKGCGTATAMDLCRTLSIKALYSTIDDLHPAQHRKYLSTWRQCLRDILSKNPEGTLHRRQPSLASNISTSFPSLKTINLYTYPTTSNTSDNPYSPPNPAEWLFKLPDTAALSAASWELFNCHEPVSLCRKYIWPALATRQLCQVAVAQSLSLSEGMGVSSIAHIITSKNKIGTTTSLDDYQIDVRPTSAVRAAVNVVMQKLHLDQPPHPVDFVFPIRFWIPGPILENVAPDKVADFYRSRRRSRRVPIEPYIPIMVFPQPVTAPGSTPLTILSSLSSSPDPPSLSDILKDLGT</sequence>
<dbReference type="GeneID" id="9380068"/>
<evidence type="ECO:0000256" key="1">
    <source>
        <dbReference type="SAM" id="MobiDB-lite"/>
    </source>
</evidence>
<keyword evidence="4" id="KW-1185">Reference proteome</keyword>
<dbReference type="KEGG" id="cci:CC1G_15397"/>
<dbReference type="Pfam" id="PF00867">
    <property type="entry name" value="XPG_I"/>
    <property type="match status" value="1"/>
</dbReference>
<dbReference type="HOGENOM" id="CLU_007575_3_1_1"/>
<comment type="caution">
    <text evidence="3">The sequence shown here is derived from an EMBL/GenBank/DDBJ whole genome shotgun (WGS) entry which is preliminary data.</text>
</comment>
<evidence type="ECO:0000313" key="4">
    <source>
        <dbReference type="Proteomes" id="UP000001861"/>
    </source>
</evidence>
<dbReference type="OrthoDB" id="2959108at2759"/>
<dbReference type="PANTHER" id="PTHR11081">
    <property type="entry name" value="FLAP ENDONUCLEASE FAMILY MEMBER"/>
    <property type="match status" value="1"/>
</dbReference>
<dbReference type="RefSeq" id="XP_002910119.1">
    <property type="nucleotide sequence ID" value="XM_002910073.1"/>
</dbReference>
<feature type="region of interest" description="Disordered" evidence="1">
    <location>
        <begin position="493"/>
        <end position="514"/>
    </location>
</feature>
<dbReference type="PANTHER" id="PTHR11081:SF75">
    <property type="entry name" value="ENDONUCLEASE, PUTATIVE (AFU_ORTHOLOGUE AFUA_3G13260)-RELATED"/>
    <property type="match status" value="1"/>
</dbReference>
<dbReference type="VEuPathDB" id="FungiDB:CC1G_15397"/>
<dbReference type="InterPro" id="IPR006086">
    <property type="entry name" value="XPG-I_dom"/>
</dbReference>
<dbReference type="eggNOG" id="KOG2519">
    <property type="taxonomic scope" value="Eukaryota"/>
</dbReference>